<dbReference type="InterPro" id="IPR016491">
    <property type="entry name" value="Septin"/>
</dbReference>
<sequence length="420" mass="49042">MKKDLRPDSAKIKTEASNNYVGFANLPNQLYRKAVKDGFEFTLMVVGESGLGKSTLTNSLFLTDIYGAEYPGPSQRIKKTSKVEQTRIAVKESGVQLNLSIVDTPGFGDEVNNDKCWDPIIEFIESQFELFLNGESRVERPCKIQDTRVHCCLYFIAPTGHGLKPLDIEFMRRLHDKVNIIPLIAKADTLTPDECHEFKREILREIELHKINIYKFPDGVDDEEARANKKIRERIPFAVIGSNHVLQLNDRRVRARQYPWGICEIENEEHCDFKVLRDMLIRTNMQDLVDLTAMVHYENFRADKLSKLMSGNAKSTTSPLHQLDVERREHKNKMKRMEAEMEQVFELKVKEKISRLNDSEIELQRRHEQQKKKLEAEFAEIDLKRREFEKEKADFEYSIREFQDKIQTSDKKKKKNASLF</sequence>
<evidence type="ECO:0000256" key="1">
    <source>
        <dbReference type="ARBA" id="ARBA00004626"/>
    </source>
</evidence>
<dbReference type="GO" id="GO:0051301">
    <property type="term" value="P:cell division"/>
    <property type="evidence" value="ECO:0007669"/>
    <property type="project" value="UniProtKB-KW"/>
</dbReference>
<protein>
    <recommendedName>
        <fullName evidence="7">Septin</fullName>
    </recommendedName>
</protein>
<dbReference type="PIRSF" id="PIRSF006698">
    <property type="entry name" value="Septin"/>
    <property type="match status" value="1"/>
</dbReference>
<evidence type="ECO:0000256" key="8">
    <source>
        <dbReference type="RuleBase" id="RU004560"/>
    </source>
</evidence>
<dbReference type="AlphaFoldDB" id="E4Z2P7"/>
<dbReference type="Pfam" id="PF00735">
    <property type="entry name" value="Septin"/>
    <property type="match status" value="1"/>
</dbReference>
<accession>E4Z2P7</accession>
<evidence type="ECO:0000256" key="7">
    <source>
        <dbReference type="PIRNR" id="PIRNR006698"/>
    </source>
</evidence>
<dbReference type="CDD" id="cd01850">
    <property type="entry name" value="CDC_Septin"/>
    <property type="match status" value="1"/>
</dbReference>
<keyword evidence="2" id="KW-0132">Cell division</keyword>
<dbReference type="GO" id="GO:0005856">
    <property type="term" value="C:cytoskeleton"/>
    <property type="evidence" value="ECO:0007669"/>
    <property type="project" value="UniProtKB-ARBA"/>
</dbReference>
<gene>
    <name evidence="11" type="ORF">GSOID_T00024074001</name>
</gene>
<keyword evidence="3 8" id="KW-0547">Nucleotide-binding</keyword>
<evidence type="ECO:0000256" key="6">
    <source>
        <dbReference type="ARBA" id="ARBA00023306"/>
    </source>
</evidence>
<evidence type="ECO:0000256" key="5">
    <source>
        <dbReference type="ARBA" id="ARBA00023134"/>
    </source>
</evidence>
<keyword evidence="6" id="KW-0131">Cell cycle</keyword>
<dbReference type="SUPFAM" id="SSF52540">
    <property type="entry name" value="P-loop containing nucleoside triphosphate hydrolases"/>
    <property type="match status" value="1"/>
</dbReference>
<dbReference type="GO" id="GO:0005525">
    <property type="term" value="F:GTP binding"/>
    <property type="evidence" value="ECO:0007669"/>
    <property type="project" value="UniProtKB-UniRule"/>
</dbReference>
<keyword evidence="5 8" id="KW-0342">GTP-binding</keyword>
<evidence type="ECO:0000256" key="3">
    <source>
        <dbReference type="ARBA" id="ARBA00022741"/>
    </source>
</evidence>
<evidence type="ECO:0000313" key="11">
    <source>
        <dbReference type="EMBL" id="CBY41975.1"/>
    </source>
</evidence>
<reference evidence="11" key="1">
    <citation type="journal article" date="2010" name="Science">
        <title>Plasticity of animal genome architecture unmasked by rapid evolution of a pelagic tunicate.</title>
        <authorList>
            <person name="Denoeud F."/>
            <person name="Henriet S."/>
            <person name="Mungpakdee S."/>
            <person name="Aury J.M."/>
            <person name="Da Silva C."/>
            <person name="Brinkmann H."/>
            <person name="Mikhaleva J."/>
            <person name="Olsen L.C."/>
            <person name="Jubin C."/>
            <person name="Canestro C."/>
            <person name="Bouquet J.M."/>
            <person name="Danks G."/>
            <person name="Poulain J."/>
            <person name="Campsteijn C."/>
            <person name="Adamski M."/>
            <person name="Cross I."/>
            <person name="Yadetie F."/>
            <person name="Muffato M."/>
            <person name="Louis A."/>
            <person name="Butcher S."/>
            <person name="Tsagkogeorga G."/>
            <person name="Konrad A."/>
            <person name="Singh S."/>
            <person name="Jensen M.F."/>
            <person name="Cong E.H."/>
            <person name="Eikeseth-Otteraa H."/>
            <person name="Noel B."/>
            <person name="Anthouard V."/>
            <person name="Porcel B.M."/>
            <person name="Kachouri-Lafond R."/>
            <person name="Nishino A."/>
            <person name="Ugolini M."/>
            <person name="Chourrout P."/>
            <person name="Nishida H."/>
            <person name="Aasland R."/>
            <person name="Huzurbazar S."/>
            <person name="Westhof E."/>
            <person name="Delsuc F."/>
            <person name="Lehrach H."/>
            <person name="Reinhardt R."/>
            <person name="Weissenbach J."/>
            <person name="Roy S.W."/>
            <person name="Artiguenave F."/>
            <person name="Postlethwait J.H."/>
            <person name="Manak J.R."/>
            <person name="Thompson E.M."/>
            <person name="Jaillon O."/>
            <person name="Du Pasquier L."/>
            <person name="Boudinot P."/>
            <person name="Liberles D.A."/>
            <person name="Volff J.N."/>
            <person name="Philippe H."/>
            <person name="Lenhard B."/>
            <person name="Roest Crollius H."/>
            <person name="Wincker P."/>
            <person name="Chourrout D."/>
        </authorList>
    </citation>
    <scope>NUCLEOTIDE SEQUENCE [LARGE SCALE GENOMIC DNA]</scope>
</reference>
<dbReference type="PANTHER" id="PTHR18884">
    <property type="entry name" value="SEPTIN"/>
    <property type="match status" value="1"/>
</dbReference>
<dbReference type="Proteomes" id="UP000011014">
    <property type="component" value="Unassembled WGS sequence"/>
</dbReference>
<comment type="similarity">
    <text evidence="7 8">Belongs to the TRAFAC class TrmE-Era-EngA-EngB-Septin-like GTPase superfamily. Septin GTPase family.</text>
</comment>
<dbReference type="FunFam" id="3.40.50.300:FF:000162">
    <property type="entry name" value="septin-7 isoform X1"/>
    <property type="match status" value="1"/>
</dbReference>
<comment type="subcellular location">
    <subcellularLocation>
        <location evidence="1">Cleavage furrow</location>
    </subcellularLocation>
</comment>
<dbReference type="EMBL" id="FN656769">
    <property type="protein sequence ID" value="CBY41975.1"/>
    <property type="molecule type" value="Genomic_DNA"/>
</dbReference>
<evidence type="ECO:0000256" key="2">
    <source>
        <dbReference type="ARBA" id="ARBA00022618"/>
    </source>
</evidence>
<feature type="domain" description="Septin-type G" evidence="10">
    <location>
        <begin position="37"/>
        <end position="307"/>
    </location>
</feature>
<feature type="coiled-coil region" evidence="9">
    <location>
        <begin position="320"/>
        <end position="391"/>
    </location>
</feature>
<dbReference type="Gene3D" id="3.40.50.300">
    <property type="entry name" value="P-loop containing nucleotide triphosphate hydrolases"/>
    <property type="match status" value="1"/>
</dbReference>
<name>E4Z2P7_OIKDI</name>
<evidence type="ECO:0000256" key="4">
    <source>
        <dbReference type="ARBA" id="ARBA00023054"/>
    </source>
</evidence>
<evidence type="ECO:0000256" key="9">
    <source>
        <dbReference type="SAM" id="Coils"/>
    </source>
</evidence>
<evidence type="ECO:0000259" key="10">
    <source>
        <dbReference type="PROSITE" id="PS51719"/>
    </source>
</evidence>
<dbReference type="InterPro" id="IPR030379">
    <property type="entry name" value="G_SEPTIN_dom"/>
</dbReference>
<dbReference type="PROSITE" id="PS51719">
    <property type="entry name" value="G_SEPTIN"/>
    <property type="match status" value="1"/>
</dbReference>
<dbReference type="InterPro" id="IPR027417">
    <property type="entry name" value="P-loop_NTPase"/>
</dbReference>
<keyword evidence="4 9" id="KW-0175">Coiled coil</keyword>
<proteinExistence type="inferred from homology"/>
<dbReference type="GO" id="GO:0032154">
    <property type="term" value="C:cleavage furrow"/>
    <property type="evidence" value="ECO:0007669"/>
    <property type="project" value="UniProtKB-SubCell"/>
</dbReference>
<organism evidence="11">
    <name type="scientific">Oikopleura dioica</name>
    <name type="common">Tunicate</name>
    <dbReference type="NCBI Taxonomy" id="34765"/>
    <lineage>
        <taxon>Eukaryota</taxon>
        <taxon>Metazoa</taxon>
        <taxon>Chordata</taxon>
        <taxon>Tunicata</taxon>
        <taxon>Appendicularia</taxon>
        <taxon>Copelata</taxon>
        <taxon>Oikopleuridae</taxon>
        <taxon>Oikopleura</taxon>
    </lineage>
</organism>